<reference evidence="2 3" key="1">
    <citation type="journal article" date="2021" name="ACS Chem. Biol.">
        <title>Genomic-Led Discovery of a Novel Glycopeptide Antibiotic by Nonomuraea coxensis DSM 45129.</title>
        <authorList>
            <person name="Yushchuk O."/>
            <person name="Vior N.M."/>
            <person name="Andreo-Vidal A."/>
            <person name="Berini F."/>
            <person name="Ruckert C."/>
            <person name="Busche T."/>
            <person name="Binda E."/>
            <person name="Kalinowski J."/>
            <person name="Truman A.W."/>
            <person name="Marinelli F."/>
        </authorList>
    </citation>
    <scope>NUCLEOTIDE SEQUENCE [LARGE SCALE GENOMIC DNA]</scope>
    <source>
        <strain evidence="2 3">DSM 45129</strain>
    </source>
</reference>
<dbReference type="Proteomes" id="UP000824681">
    <property type="component" value="Chromosome"/>
</dbReference>
<evidence type="ECO:0000256" key="1">
    <source>
        <dbReference type="SAM" id="SignalP"/>
    </source>
</evidence>
<dbReference type="InterPro" id="IPR011042">
    <property type="entry name" value="6-blade_b-propeller_TolB-like"/>
</dbReference>
<dbReference type="RefSeq" id="WP_020540352.1">
    <property type="nucleotide sequence ID" value="NZ_CP068985.1"/>
</dbReference>
<dbReference type="SUPFAM" id="SSF82171">
    <property type="entry name" value="DPP6 N-terminal domain-like"/>
    <property type="match status" value="1"/>
</dbReference>
<accession>A0ABX8U3H0</accession>
<evidence type="ECO:0000313" key="2">
    <source>
        <dbReference type="EMBL" id="QYC42292.1"/>
    </source>
</evidence>
<evidence type="ECO:0000313" key="3">
    <source>
        <dbReference type="Proteomes" id="UP000824681"/>
    </source>
</evidence>
<dbReference type="Gene3D" id="2.130.10.10">
    <property type="entry name" value="YVTN repeat-like/Quinoprotein amine dehydrogenase"/>
    <property type="match status" value="1"/>
</dbReference>
<protein>
    <submittedName>
        <fullName evidence="2">Uncharacterized protein</fullName>
    </submittedName>
</protein>
<keyword evidence="1" id="KW-0732">Signal</keyword>
<name>A0ABX8U3H0_9ACTN</name>
<sequence>MKILRAALAGCAVVLAVPGSASGAVSTGGTPAPIRYVAVSDCAKDPRNAAWCGSWWYRTTGGERHPLPGVGRWEGAVAVSGDGRRLAYVRAKDARLVIRDLGGGTRVSKARAWPSGIELDGTRVTMSYDGSLVAVSCCWAGNTMSPARVYDAGTGALLGKVPDVAVRDDVVSFSGDGDQILARSYDEQPGRLRVHDLDGRRTAEVVPPRLVGENGATAALDAAGRTVAVYATGRRPAIALYDLETREVTATIPVPASGQKVGRDPVEKRLMEVDTDVRLDWTGGSTLRMIRKLGFKRTRVQVYAIDTGTGTVRQERGYAVDGTVHEAVSGL</sequence>
<keyword evidence="3" id="KW-1185">Reference proteome</keyword>
<dbReference type="Gene3D" id="2.120.10.30">
    <property type="entry name" value="TolB, C-terminal domain"/>
    <property type="match status" value="1"/>
</dbReference>
<dbReference type="InterPro" id="IPR015943">
    <property type="entry name" value="WD40/YVTN_repeat-like_dom_sf"/>
</dbReference>
<organism evidence="2 3">
    <name type="scientific">Nonomuraea coxensis DSM 45129</name>
    <dbReference type="NCBI Taxonomy" id="1122611"/>
    <lineage>
        <taxon>Bacteria</taxon>
        <taxon>Bacillati</taxon>
        <taxon>Actinomycetota</taxon>
        <taxon>Actinomycetes</taxon>
        <taxon>Streptosporangiales</taxon>
        <taxon>Streptosporangiaceae</taxon>
        <taxon>Nonomuraea</taxon>
    </lineage>
</organism>
<feature type="chain" id="PRO_5046641613" evidence="1">
    <location>
        <begin position="24"/>
        <end position="331"/>
    </location>
</feature>
<proteinExistence type="predicted"/>
<gene>
    <name evidence="2" type="ORF">Nocox_23445</name>
</gene>
<dbReference type="EMBL" id="CP068985">
    <property type="protein sequence ID" value="QYC42292.1"/>
    <property type="molecule type" value="Genomic_DNA"/>
</dbReference>
<feature type="signal peptide" evidence="1">
    <location>
        <begin position="1"/>
        <end position="23"/>
    </location>
</feature>